<sequence length="138" mass="15260">MKMRLGTTARRRPFRRTVRPVRTSGGSGNAPPDVQNGHVSLANIATAFLTERKSSSRRQTSVRRKTHLTIKGRSSSNAQRQSNYPTGVDELLEQRLSGENMDGSISTLFVPTSGIINSDGKQQSKLVKKNSDLLFFLD</sequence>
<dbReference type="OrthoDB" id="10044454at2759"/>
<name>A0A817N108_9BILA</name>
<feature type="region of interest" description="Disordered" evidence="1">
    <location>
        <begin position="50"/>
        <end position="86"/>
    </location>
</feature>
<reference evidence="2" key="1">
    <citation type="submission" date="2021-02" db="EMBL/GenBank/DDBJ databases">
        <authorList>
            <person name="Nowell W R."/>
        </authorList>
    </citation>
    <scope>NUCLEOTIDE SEQUENCE</scope>
</reference>
<feature type="compositionally biased region" description="Basic residues" evidence="1">
    <location>
        <begin position="1"/>
        <end position="19"/>
    </location>
</feature>
<evidence type="ECO:0000313" key="2">
    <source>
        <dbReference type="EMBL" id="CAF3084511.1"/>
    </source>
</evidence>
<accession>A0A817N108</accession>
<evidence type="ECO:0000256" key="1">
    <source>
        <dbReference type="SAM" id="MobiDB-lite"/>
    </source>
</evidence>
<protein>
    <submittedName>
        <fullName evidence="2">Uncharacterized protein</fullName>
    </submittedName>
</protein>
<evidence type="ECO:0000313" key="3">
    <source>
        <dbReference type="Proteomes" id="UP000663825"/>
    </source>
</evidence>
<feature type="region of interest" description="Disordered" evidence="1">
    <location>
        <begin position="1"/>
        <end position="37"/>
    </location>
</feature>
<dbReference type="AlphaFoldDB" id="A0A817N108"/>
<feature type="compositionally biased region" description="Polar residues" evidence="1">
    <location>
        <begin position="72"/>
        <end position="85"/>
    </location>
</feature>
<dbReference type="Proteomes" id="UP000663825">
    <property type="component" value="Unassembled WGS sequence"/>
</dbReference>
<feature type="compositionally biased region" description="Basic residues" evidence="1">
    <location>
        <begin position="60"/>
        <end position="70"/>
    </location>
</feature>
<gene>
    <name evidence="2" type="ORF">TIS948_LOCUS5915</name>
</gene>
<proteinExistence type="predicted"/>
<comment type="caution">
    <text evidence="2">The sequence shown here is derived from an EMBL/GenBank/DDBJ whole genome shotgun (WGS) entry which is preliminary data.</text>
</comment>
<dbReference type="EMBL" id="CAJNXB010000673">
    <property type="protein sequence ID" value="CAF3084511.1"/>
    <property type="molecule type" value="Genomic_DNA"/>
</dbReference>
<organism evidence="2 3">
    <name type="scientific">Rotaria socialis</name>
    <dbReference type="NCBI Taxonomy" id="392032"/>
    <lineage>
        <taxon>Eukaryota</taxon>
        <taxon>Metazoa</taxon>
        <taxon>Spiralia</taxon>
        <taxon>Gnathifera</taxon>
        <taxon>Rotifera</taxon>
        <taxon>Eurotatoria</taxon>
        <taxon>Bdelloidea</taxon>
        <taxon>Philodinida</taxon>
        <taxon>Philodinidae</taxon>
        <taxon>Rotaria</taxon>
    </lineage>
</organism>